<dbReference type="RefSeq" id="WP_068962071.1">
    <property type="nucleotide sequence ID" value="NZ_CAJTAP010000022.1"/>
</dbReference>
<evidence type="ECO:0008006" key="4">
    <source>
        <dbReference type="Google" id="ProtNLM"/>
    </source>
</evidence>
<name>A0A1B1SDM6_9BACT</name>
<proteinExistence type="inferred from homology"/>
<dbReference type="AlphaFoldDB" id="A0A1B1SDM6"/>
<dbReference type="GeneID" id="65536795"/>
<dbReference type="STRING" id="1796646.A4V02_07980"/>
<dbReference type="KEGG" id="pary:A4V02_07980"/>
<dbReference type="InterPro" id="IPR021458">
    <property type="entry name" value="Rv0495c"/>
</dbReference>
<comment type="similarity">
    <text evidence="1">Belongs to the Rv0495c family.</text>
</comment>
<dbReference type="OrthoDB" id="597501at2"/>
<reference evidence="3" key="1">
    <citation type="submission" date="2016-04" db="EMBL/GenBank/DDBJ databases">
        <title>Complete Genome Sequences of Twelve Strains of a Stable Defined Moderately Diverse Mouse Microbiota 2 (sDMDMm2).</title>
        <authorList>
            <person name="Uchimura Y."/>
            <person name="Wyss M."/>
            <person name="Brugiroux S."/>
            <person name="Limenitakis J.P."/>
            <person name="Stecher B."/>
            <person name="McCoy K.D."/>
            <person name="Macpherson A.J."/>
        </authorList>
    </citation>
    <scope>NUCLEOTIDE SEQUENCE [LARGE SCALE GENOMIC DNA]</scope>
    <source>
        <strain evidence="3">YL27</strain>
    </source>
</reference>
<dbReference type="Pfam" id="PF11307">
    <property type="entry name" value="DUF3109"/>
    <property type="match status" value="1"/>
</dbReference>
<accession>A0A1B1SDM6</accession>
<protein>
    <recommendedName>
        <fullName evidence="4">DUF3109 family protein</fullName>
    </recommendedName>
</protein>
<evidence type="ECO:0000313" key="2">
    <source>
        <dbReference type="EMBL" id="ANU64800.1"/>
    </source>
</evidence>
<evidence type="ECO:0000256" key="1">
    <source>
        <dbReference type="ARBA" id="ARBA00093770"/>
    </source>
</evidence>
<dbReference type="Proteomes" id="UP000186351">
    <property type="component" value="Chromosome"/>
</dbReference>
<dbReference type="EMBL" id="CP015402">
    <property type="protein sequence ID" value="ANU64800.1"/>
    <property type="molecule type" value="Genomic_DNA"/>
</dbReference>
<keyword evidence="3" id="KW-1185">Reference proteome</keyword>
<organism evidence="2 3">
    <name type="scientific">Muribaculum intestinale</name>
    <dbReference type="NCBI Taxonomy" id="1796646"/>
    <lineage>
        <taxon>Bacteria</taxon>
        <taxon>Pseudomonadati</taxon>
        <taxon>Bacteroidota</taxon>
        <taxon>Bacteroidia</taxon>
        <taxon>Bacteroidales</taxon>
        <taxon>Muribaculaceae</taxon>
        <taxon>Muribaculum</taxon>
    </lineage>
</organism>
<gene>
    <name evidence="2" type="ORF">A4V02_07980</name>
</gene>
<evidence type="ECO:0000313" key="3">
    <source>
        <dbReference type="Proteomes" id="UP000186351"/>
    </source>
</evidence>
<sequence>MLQIQDTLVSLDLAERFFCCDLSKCMGECCIEGDAGAPITREEYEKLKEVLPVVSDDLTPAGRKEIEERGVGYVDEEGDLVTTIVNGRDCAFCTYGPGGVCLCAVEKAYREGRIKDFRKPASCALYPVRLTRYPSFTAVNYHRWKVCRAAEVLGRKEGIRLYQFLEGPLTEYFGKEWYDELKLACEAYLDEYGG</sequence>
<accession>A0A1Z2XKZ9</accession>